<evidence type="ECO:0000313" key="3">
    <source>
        <dbReference type="Proteomes" id="UP000639606"/>
    </source>
</evidence>
<dbReference type="PANTHER" id="PTHR35400:SF3">
    <property type="entry name" value="SLL1072 PROTEIN"/>
    <property type="match status" value="1"/>
</dbReference>
<dbReference type="Gene3D" id="3.90.1570.10">
    <property type="entry name" value="tt1808, chain A"/>
    <property type="match status" value="1"/>
</dbReference>
<keyword evidence="3" id="KW-1185">Reference proteome</keyword>
<dbReference type="AlphaFoldDB" id="A0A918EDG3"/>
<reference evidence="2" key="1">
    <citation type="journal article" date="2014" name="Int. J. Syst. Evol. Microbiol.">
        <title>Complete genome sequence of Corynebacterium casei LMG S-19264T (=DSM 44701T), isolated from a smear-ripened cheese.</title>
        <authorList>
            <consortium name="US DOE Joint Genome Institute (JGI-PGF)"/>
            <person name="Walter F."/>
            <person name="Albersmeier A."/>
            <person name="Kalinowski J."/>
            <person name="Ruckert C."/>
        </authorList>
    </citation>
    <scope>NUCLEOTIDE SEQUENCE</scope>
    <source>
        <strain evidence="2">JCM 3313</strain>
    </source>
</reference>
<evidence type="ECO:0000313" key="2">
    <source>
        <dbReference type="EMBL" id="GGP44128.1"/>
    </source>
</evidence>
<gene>
    <name evidence="2" type="ORF">GCM10010185_14780</name>
</gene>
<dbReference type="InterPro" id="IPR008538">
    <property type="entry name" value="Uma2"/>
</dbReference>
<comment type="caution">
    <text evidence="2">The sequence shown here is derived from an EMBL/GenBank/DDBJ whole genome shotgun (WGS) entry which is preliminary data.</text>
</comment>
<dbReference type="Proteomes" id="UP000639606">
    <property type="component" value="Unassembled WGS sequence"/>
</dbReference>
<protein>
    <recommendedName>
        <fullName evidence="1">Putative restriction endonuclease domain-containing protein</fullName>
    </recommendedName>
</protein>
<reference evidence="2" key="2">
    <citation type="submission" date="2020-09" db="EMBL/GenBank/DDBJ databases">
        <authorList>
            <person name="Sun Q."/>
            <person name="Ohkuma M."/>
        </authorList>
    </citation>
    <scope>NUCLEOTIDE SEQUENCE</scope>
    <source>
        <strain evidence="2">JCM 3313</strain>
    </source>
</reference>
<sequence length="192" mass="20634">MTALAHHPVGPFTVEDWHALTPRPDGSRLELVWGHFQVTPPPSMHHQYAGDELRAVLKAALREAGRTDLYVVTGIGTEISTERRTALIPDVAVLSTRPVGKAAHAADLELTVEVVSPGNSRQEQAAKMAGYAAAGVPFYWVVRQDRLGASSITAYRLKDDEYVEELTAGPGSPVTITAAPVPVTFDPAVLHP</sequence>
<feature type="domain" description="Putative restriction endonuclease" evidence="1">
    <location>
        <begin position="15"/>
        <end position="173"/>
    </location>
</feature>
<dbReference type="InterPro" id="IPR011335">
    <property type="entry name" value="Restrct_endonuc-II-like"/>
</dbReference>
<dbReference type="EMBL" id="BMRG01000002">
    <property type="protein sequence ID" value="GGP44128.1"/>
    <property type="molecule type" value="Genomic_DNA"/>
</dbReference>
<dbReference type="SUPFAM" id="SSF52980">
    <property type="entry name" value="Restriction endonuclease-like"/>
    <property type="match status" value="1"/>
</dbReference>
<dbReference type="Pfam" id="PF05685">
    <property type="entry name" value="Uma2"/>
    <property type="match status" value="1"/>
</dbReference>
<proteinExistence type="predicted"/>
<name>A0A918EDG3_9PSEU</name>
<dbReference type="RefSeq" id="WP_189222301.1">
    <property type="nucleotide sequence ID" value="NZ_BMRG01000002.1"/>
</dbReference>
<organism evidence="2 3">
    <name type="scientific">Saccharothrix coeruleofusca</name>
    <dbReference type="NCBI Taxonomy" id="33919"/>
    <lineage>
        <taxon>Bacteria</taxon>
        <taxon>Bacillati</taxon>
        <taxon>Actinomycetota</taxon>
        <taxon>Actinomycetes</taxon>
        <taxon>Pseudonocardiales</taxon>
        <taxon>Pseudonocardiaceae</taxon>
        <taxon>Saccharothrix</taxon>
    </lineage>
</organism>
<evidence type="ECO:0000259" key="1">
    <source>
        <dbReference type="Pfam" id="PF05685"/>
    </source>
</evidence>
<dbReference type="CDD" id="cd06260">
    <property type="entry name" value="DUF820-like"/>
    <property type="match status" value="1"/>
</dbReference>
<dbReference type="PANTHER" id="PTHR35400">
    <property type="entry name" value="SLR1083 PROTEIN"/>
    <property type="match status" value="1"/>
</dbReference>
<accession>A0A918EDG3</accession>
<dbReference type="InterPro" id="IPR012296">
    <property type="entry name" value="Nuclease_put_TT1808"/>
</dbReference>